<keyword evidence="4 11" id="KW-0028">Amino-acid biosynthesis</keyword>
<dbReference type="GO" id="GO:0009423">
    <property type="term" value="P:chorismate biosynthetic process"/>
    <property type="evidence" value="ECO:0007669"/>
    <property type="project" value="UniProtKB-UniRule"/>
</dbReference>
<evidence type="ECO:0000313" key="13">
    <source>
        <dbReference type="EMBL" id="QHL91479.1"/>
    </source>
</evidence>
<comment type="caution">
    <text evidence="11">Lacks conserved residue(s) required for the propagation of feature annotation.</text>
</comment>
<evidence type="ECO:0000256" key="12">
    <source>
        <dbReference type="SAM" id="MobiDB-lite"/>
    </source>
</evidence>
<evidence type="ECO:0000256" key="7">
    <source>
        <dbReference type="ARBA" id="ARBA00022777"/>
    </source>
</evidence>
<keyword evidence="11" id="KW-0479">Metal-binding</keyword>
<comment type="catalytic activity">
    <reaction evidence="10 11">
        <text>shikimate + ATP = 3-phosphoshikimate + ADP + H(+)</text>
        <dbReference type="Rhea" id="RHEA:13121"/>
        <dbReference type="ChEBI" id="CHEBI:15378"/>
        <dbReference type="ChEBI" id="CHEBI:30616"/>
        <dbReference type="ChEBI" id="CHEBI:36208"/>
        <dbReference type="ChEBI" id="CHEBI:145989"/>
        <dbReference type="ChEBI" id="CHEBI:456216"/>
        <dbReference type="EC" id="2.7.1.71"/>
    </reaction>
</comment>
<feature type="binding site" evidence="11">
    <location>
        <position position="58"/>
    </location>
    <ligand>
        <name>substrate</name>
    </ligand>
</feature>
<dbReference type="PANTHER" id="PTHR21087">
    <property type="entry name" value="SHIKIMATE KINASE"/>
    <property type="match status" value="1"/>
</dbReference>
<evidence type="ECO:0000256" key="3">
    <source>
        <dbReference type="ARBA" id="ARBA00012154"/>
    </source>
</evidence>
<keyword evidence="6 11" id="KW-0547">Nucleotide-binding</keyword>
<keyword evidence="14" id="KW-1185">Reference proteome</keyword>
<comment type="similarity">
    <text evidence="2 11">Belongs to the shikimate kinase family.</text>
</comment>
<feature type="binding site" evidence="11">
    <location>
        <begin position="36"/>
        <end position="41"/>
    </location>
    <ligand>
        <name>ATP</name>
        <dbReference type="ChEBI" id="CHEBI:30616"/>
    </ligand>
</feature>
<dbReference type="GO" id="GO:0004765">
    <property type="term" value="F:shikimate kinase activity"/>
    <property type="evidence" value="ECO:0007669"/>
    <property type="project" value="UniProtKB-UniRule"/>
</dbReference>
<dbReference type="GO" id="GO:0008652">
    <property type="term" value="P:amino acid biosynthetic process"/>
    <property type="evidence" value="ECO:0007669"/>
    <property type="project" value="UniProtKB-KW"/>
</dbReference>
<reference evidence="13 14" key="1">
    <citation type="submission" date="2020-01" db="EMBL/GenBank/DDBJ databases">
        <title>Sphingomonas sp. C33 whole genome sequece.</title>
        <authorList>
            <person name="Park C."/>
        </authorList>
    </citation>
    <scope>NUCLEOTIDE SEQUENCE [LARGE SCALE GENOMIC DNA]</scope>
    <source>
        <strain evidence="13 14">C33</strain>
    </source>
</reference>
<feature type="binding site" evidence="11">
    <location>
        <position position="82"/>
    </location>
    <ligand>
        <name>substrate</name>
    </ligand>
</feature>
<dbReference type="GO" id="GO:0000287">
    <property type="term" value="F:magnesium ion binding"/>
    <property type="evidence" value="ECO:0007669"/>
    <property type="project" value="UniProtKB-UniRule"/>
</dbReference>
<keyword evidence="5 11" id="KW-0808">Transferase</keyword>
<comment type="subcellular location">
    <subcellularLocation>
        <location evidence="11">Cytoplasm</location>
    </subcellularLocation>
</comment>
<keyword evidence="11" id="KW-0460">Magnesium</keyword>
<evidence type="ECO:0000256" key="2">
    <source>
        <dbReference type="ARBA" id="ARBA00006997"/>
    </source>
</evidence>
<comment type="cofactor">
    <cofactor evidence="11">
        <name>Mg(2+)</name>
        <dbReference type="ChEBI" id="CHEBI:18420"/>
    </cofactor>
    <text evidence="11">Binds 1 Mg(2+) ion per subunit.</text>
</comment>
<comment type="pathway">
    <text evidence="1 11">Metabolic intermediate biosynthesis; chorismate biosynthesis; chorismate from D-erythrose 4-phosphate and phosphoenolpyruvate: step 5/7.</text>
</comment>
<dbReference type="CDD" id="cd00464">
    <property type="entry name" value="SK"/>
    <property type="match status" value="1"/>
</dbReference>
<feature type="compositionally biased region" description="Pro residues" evidence="12">
    <location>
        <begin position="1"/>
        <end position="11"/>
    </location>
</feature>
<protein>
    <recommendedName>
        <fullName evidence="3 11">Shikimate kinase</fullName>
        <shortName evidence="11">SK</shortName>
        <ecNumber evidence="3 11">2.7.1.71</ecNumber>
    </recommendedName>
</protein>
<evidence type="ECO:0000256" key="11">
    <source>
        <dbReference type="HAMAP-Rule" id="MF_00109"/>
    </source>
</evidence>
<proteinExistence type="inferred from homology"/>
<dbReference type="EMBL" id="CP047895">
    <property type="protein sequence ID" value="QHL91479.1"/>
    <property type="molecule type" value="Genomic_DNA"/>
</dbReference>
<dbReference type="Proteomes" id="UP000464468">
    <property type="component" value="Chromosome"/>
</dbReference>
<keyword evidence="8 11" id="KW-0067">ATP-binding</keyword>
<dbReference type="GO" id="GO:0009073">
    <property type="term" value="P:aromatic amino acid family biosynthetic process"/>
    <property type="evidence" value="ECO:0007669"/>
    <property type="project" value="UniProtKB-KW"/>
</dbReference>
<feature type="binding site" evidence="11">
    <location>
        <position position="161"/>
    </location>
    <ligand>
        <name>substrate</name>
    </ligand>
</feature>
<dbReference type="EC" id="2.7.1.71" evidence="3 11"/>
<dbReference type="PROSITE" id="PS01128">
    <property type="entry name" value="SHIKIMATE_KINASE"/>
    <property type="match status" value="1"/>
</dbReference>
<dbReference type="InterPro" id="IPR023000">
    <property type="entry name" value="Shikimate_kinase_CS"/>
</dbReference>
<dbReference type="PRINTS" id="PR01100">
    <property type="entry name" value="SHIKIMTKNASE"/>
</dbReference>
<dbReference type="InterPro" id="IPR027417">
    <property type="entry name" value="P-loop_NTPase"/>
</dbReference>
<evidence type="ECO:0000256" key="5">
    <source>
        <dbReference type="ARBA" id="ARBA00022679"/>
    </source>
</evidence>
<accession>A0A7Z2NXZ7</accession>
<feature type="binding site" evidence="11">
    <location>
        <position position="142"/>
    </location>
    <ligand>
        <name>ATP</name>
        <dbReference type="ChEBI" id="CHEBI:30616"/>
    </ligand>
</feature>
<name>A0A7Z2NXZ7_9SPHN</name>
<keyword evidence="7 11" id="KW-0418">Kinase</keyword>
<evidence type="ECO:0000256" key="9">
    <source>
        <dbReference type="ARBA" id="ARBA00023141"/>
    </source>
</evidence>
<dbReference type="HAMAP" id="MF_00109">
    <property type="entry name" value="Shikimate_kinase"/>
    <property type="match status" value="1"/>
</dbReference>
<dbReference type="NCBIfam" id="NF010552">
    <property type="entry name" value="PRK13946.1"/>
    <property type="match status" value="1"/>
</dbReference>
<sequence length="192" mass="20526">MAADPAPPAPARPARGQSAPGGARIDRPIVLVGLMGVGKSTVGRRLAQRLGLPFVDADDEIVAAAGMPITEIFERYGEPYFRDGERRVIARLIDGTPKVIATGGGAFMNAATRALILDKAIAIWLDADVDTLVARVKRRETRPLLKGRDPRAVLTALAAERNPVYALAPIRIRSNASPHQQTVRAILKALNA</sequence>
<comment type="function">
    <text evidence="11">Catalyzes the specific phosphorylation of the 3-hydroxyl group of shikimic acid using ATP as a cosubstrate.</text>
</comment>
<evidence type="ECO:0000256" key="1">
    <source>
        <dbReference type="ARBA" id="ARBA00004842"/>
    </source>
</evidence>
<feature type="compositionally biased region" description="Low complexity" evidence="12">
    <location>
        <begin position="12"/>
        <end position="22"/>
    </location>
</feature>
<evidence type="ECO:0000256" key="8">
    <source>
        <dbReference type="ARBA" id="ARBA00022840"/>
    </source>
</evidence>
<organism evidence="13 14">
    <name type="scientific">Sphingomonas changnyeongensis</name>
    <dbReference type="NCBI Taxonomy" id="2698679"/>
    <lineage>
        <taxon>Bacteria</taxon>
        <taxon>Pseudomonadati</taxon>
        <taxon>Pseudomonadota</taxon>
        <taxon>Alphaproteobacteria</taxon>
        <taxon>Sphingomonadales</taxon>
        <taxon>Sphingomonadaceae</taxon>
        <taxon>Sphingomonas</taxon>
    </lineage>
</organism>
<dbReference type="GO" id="GO:0005829">
    <property type="term" value="C:cytosol"/>
    <property type="evidence" value="ECO:0007669"/>
    <property type="project" value="TreeGrafter"/>
</dbReference>
<dbReference type="InterPro" id="IPR031322">
    <property type="entry name" value="Shikimate/glucono_kinase"/>
</dbReference>
<evidence type="ECO:0000256" key="6">
    <source>
        <dbReference type="ARBA" id="ARBA00022741"/>
    </source>
</evidence>
<dbReference type="InterPro" id="IPR000623">
    <property type="entry name" value="Shikimate_kinase/TSH1"/>
</dbReference>
<keyword evidence="11" id="KW-0963">Cytoplasm</keyword>
<gene>
    <name evidence="11" type="primary">aroK</name>
    <name evidence="13" type="ORF">GVO57_12525</name>
</gene>
<feature type="binding site" evidence="11">
    <location>
        <position position="40"/>
    </location>
    <ligand>
        <name>Mg(2+)</name>
        <dbReference type="ChEBI" id="CHEBI:18420"/>
    </ligand>
</feature>
<feature type="binding site" evidence="11">
    <location>
        <position position="104"/>
    </location>
    <ligand>
        <name>substrate</name>
    </ligand>
</feature>
<dbReference type="Gene3D" id="3.40.50.300">
    <property type="entry name" value="P-loop containing nucleotide triphosphate hydrolases"/>
    <property type="match status" value="1"/>
</dbReference>
<evidence type="ECO:0000256" key="10">
    <source>
        <dbReference type="ARBA" id="ARBA00048567"/>
    </source>
</evidence>
<feature type="region of interest" description="Disordered" evidence="12">
    <location>
        <begin position="1"/>
        <end position="22"/>
    </location>
</feature>
<comment type="subunit">
    <text evidence="11">Monomer.</text>
</comment>
<dbReference type="AlphaFoldDB" id="A0A7Z2NXZ7"/>
<dbReference type="GO" id="GO:0005524">
    <property type="term" value="F:ATP binding"/>
    <property type="evidence" value="ECO:0007669"/>
    <property type="project" value="UniProtKB-UniRule"/>
</dbReference>
<evidence type="ECO:0000256" key="4">
    <source>
        <dbReference type="ARBA" id="ARBA00022605"/>
    </source>
</evidence>
<dbReference type="UniPathway" id="UPA00053">
    <property type="reaction ID" value="UER00088"/>
</dbReference>
<keyword evidence="9 11" id="KW-0057">Aromatic amino acid biosynthesis</keyword>
<dbReference type="Pfam" id="PF01202">
    <property type="entry name" value="SKI"/>
    <property type="match status" value="1"/>
</dbReference>
<evidence type="ECO:0000313" key="14">
    <source>
        <dbReference type="Proteomes" id="UP000464468"/>
    </source>
</evidence>
<dbReference type="PANTHER" id="PTHR21087:SF16">
    <property type="entry name" value="SHIKIMATE KINASE 1, CHLOROPLASTIC"/>
    <property type="match status" value="1"/>
</dbReference>
<dbReference type="KEGG" id="schy:GVO57_12525"/>
<dbReference type="SUPFAM" id="SSF52540">
    <property type="entry name" value="P-loop containing nucleoside triphosphate hydrolases"/>
    <property type="match status" value="1"/>
</dbReference>